<evidence type="ECO:0000259" key="1">
    <source>
        <dbReference type="PROSITE" id="PS50234"/>
    </source>
</evidence>
<dbReference type="InterPro" id="IPR002035">
    <property type="entry name" value="VWF_A"/>
</dbReference>
<dbReference type="PANTHER" id="PTHR10579:SF43">
    <property type="entry name" value="ZINC FINGER (C3HC4-TYPE RING FINGER) FAMILY PROTEIN"/>
    <property type="match status" value="1"/>
</dbReference>
<dbReference type="InterPro" id="IPR051266">
    <property type="entry name" value="CLCR"/>
</dbReference>
<keyword evidence="3" id="KW-1185">Reference proteome</keyword>
<dbReference type="PROSITE" id="PS50234">
    <property type="entry name" value="VWFA"/>
    <property type="match status" value="1"/>
</dbReference>
<dbReference type="Gene3D" id="1.20.120.1690">
    <property type="match status" value="1"/>
</dbReference>
<sequence length="430" mass="46089">MGDQPTFTLHIDQNKYLPLDGREVHAILTISSTGAVTTTTTAPAEAAEVIIVDTSGSMSGGKIREARQAASTAVEALRDGVHFAVLSGTDKARVVYPRGQTLVRATPATRKEAKDAIARLSANGGTSIGEWLLLADRLLSAHPDAIRHAILMTDGQNNEGPERFAGALARCSGRFVCDSLGVGSDWAPAELRKVAEALLGTFDFVRDQGDLAEFFRRITQTSMSKTVAELAMRIWVPQTARLAFVKQVSPTLIDLTGKRTDVNPLTGDYPTGSWGAEEREYHLCVEVPPGRIGSEIRAGWVKLVRPDTQEVLASGNVLAQWTDDLAQSTRINGKVAHYTGQAELHELIQEGLSARAAGAVDVATARLARARQLAAESGRADTARLLDKVVEVDPRSGTARLRPNVDKADEIELDTGSVRTSRLRQGGVGG</sequence>
<dbReference type="PANTHER" id="PTHR10579">
    <property type="entry name" value="CALCIUM-ACTIVATED CHLORIDE CHANNEL REGULATOR"/>
    <property type="match status" value="1"/>
</dbReference>
<feature type="domain" description="VWFA" evidence="1">
    <location>
        <begin position="47"/>
        <end position="218"/>
    </location>
</feature>
<reference evidence="2 3" key="1">
    <citation type="submission" date="2024-10" db="EMBL/GenBank/DDBJ databases">
        <title>The Natural Products Discovery Center: Release of the First 8490 Sequenced Strains for Exploring Actinobacteria Biosynthetic Diversity.</title>
        <authorList>
            <person name="Kalkreuter E."/>
            <person name="Kautsar S.A."/>
            <person name="Yang D."/>
            <person name="Bader C.D."/>
            <person name="Teijaro C.N."/>
            <person name="Fluegel L."/>
            <person name="Davis C.M."/>
            <person name="Simpson J.R."/>
            <person name="Lauterbach L."/>
            <person name="Steele A.D."/>
            <person name="Gui C."/>
            <person name="Meng S."/>
            <person name="Li G."/>
            <person name="Viehrig K."/>
            <person name="Ye F."/>
            <person name="Su P."/>
            <person name="Kiefer A.F."/>
            <person name="Nichols A."/>
            <person name="Cepeda A.J."/>
            <person name="Yan W."/>
            <person name="Fan B."/>
            <person name="Jiang Y."/>
            <person name="Adhikari A."/>
            <person name="Zheng C.-J."/>
            <person name="Schuster L."/>
            <person name="Cowan T.M."/>
            <person name="Smanski M.J."/>
            <person name="Chevrette M.G."/>
            <person name="De Carvalho L.P.S."/>
            <person name="Shen B."/>
        </authorList>
    </citation>
    <scope>NUCLEOTIDE SEQUENCE [LARGE SCALE GENOMIC DNA]</scope>
    <source>
        <strain evidence="2 3">NPDC049503</strain>
    </source>
</reference>
<dbReference type="Pfam" id="PF13768">
    <property type="entry name" value="VWA_3"/>
    <property type="match status" value="1"/>
</dbReference>
<dbReference type="Gene3D" id="2.60.40.3670">
    <property type="match status" value="1"/>
</dbReference>
<dbReference type="InterPro" id="IPR041176">
    <property type="entry name" value="VWA_3_C"/>
</dbReference>
<evidence type="ECO:0000313" key="3">
    <source>
        <dbReference type="Proteomes" id="UP001612928"/>
    </source>
</evidence>
<proteinExistence type="predicted"/>
<name>A0ABW8ABQ2_9ACTN</name>
<gene>
    <name evidence="2" type="ORF">ACIBP5_27930</name>
</gene>
<evidence type="ECO:0000313" key="2">
    <source>
        <dbReference type="EMBL" id="MFI7443818.1"/>
    </source>
</evidence>
<dbReference type="CDD" id="cd00198">
    <property type="entry name" value="vWFA"/>
    <property type="match status" value="1"/>
</dbReference>
<dbReference type="RefSeq" id="WP_101783356.1">
    <property type="nucleotide sequence ID" value="NZ_JBITMB010000007.1"/>
</dbReference>
<organism evidence="2 3">
    <name type="scientific">Nonomuraea indica</name>
    <dbReference type="NCBI Taxonomy" id="1581193"/>
    <lineage>
        <taxon>Bacteria</taxon>
        <taxon>Bacillati</taxon>
        <taxon>Actinomycetota</taxon>
        <taxon>Actinomycetes</taxon>
        <taxon>Streptosporangiales</taxon>
        <taxon>Streptosporangiaceae</taxon>
        <taxon>Nonomuraea</taxon>
    </lineage>
</organism>
<dbReference type="Gene3D" id="3.40.50.410">
    <property type="entry name" value="von Willebrand factor, type A domain"/>
    <property type="match status" value="1"/>
</dbReference>
<comment type="caution">
    <text evidence="2">The sequence shown here is derived from an EMBL/GenBank/DDBJ whole genome shotgun (WGS) entry which is preliminary data.</text>
</comment>
<dbReference type="Pfam" id="PF18571">
    <property type="entry name" value="VWA_3_C"/>
    <property type="match status" value="1"/>
</dbReference>
<dbReference type="Proteomes" id="UP001612928">
    <property type="component" value="Unassembled WGS sequence"/>
</dbReference>
<dbReference type="EMBL" id="JBITMB010000007">
    <property type="protein sequence ID" value="MFI7443818.1"/>
    <property type="molecule type" value="Genomic_DNA"/>
</dbReference>
<accession>A0ABW8ABQ2</accession>
<dbReference type="SUPFAM" id="SSF53300">
    <property type="entry name" value="vWA-like"/>
    <property type="match status" value="1"/>
</dbReference>
<dbReference type="SMART" id="SM00327">
    <property type="entry name" value="VWA"/>
    <property type="match status" value="1"/>
</dbReference>
<dbReference type="InterPro" id="IPR036465">
    <property type="entry name" value="vWFA_dom_sf"/>
</dbReference>
<protein>
    <submittedName>
        <fullName evidence="2">VWA domain-containing protein</fullName>
    </submittedName>
</protein>